<name>A0A1X9M817_9BACI</name>
<dbReference type="AlphaFoldDB" id="A0A1X9M817"/>
<dbReference type="RefSeq" id="WP_066154285.1">
    <property type="nucleotide sequence ID" value="NZ_CP020814.1"/>
</dbReference>
<dbReference type="PANTHER" id="PTHR40053:SF1">
    <property type="entry name" value="SPORULATION-CONTROL PROTEIN SPO0M"/>
    <property type="match status" value="1"/>
</dbReference>
<keyword evidence="2" id="KW-1185">Reference proteome</keyword>
<dbReference type="EMBL" id="CP020814">
    <property type="protein sequence ID" value="ARK29585.1"/>
    <property type="molecule type" value="Genomic_DNA"/>
</dbReference>
<dbReference type="STRING" id="199441.BkAM31D_06760"/>
<organism evidence="1 2">
    <name type="scientific">Halalkalibacter krulwichiae</name>
    <dbReference type="NCBI Taxonomy" id="199441"/>
    <lineage>
        <taxon>Bacteria</taxon>
        <taxon>Bacillati</taxon>
        <taxon>Bacillota</taxon>
        <taxon>Bacilli</taxon>
        <taxon>Bacillales</taxon>
        <taxon>Bacillaceae</taxon>
        <taxon>Halalkalibacter</taxon>
    </lineage>
</organism>
<evidence type="ECO:0000313" key="2">
    <source>
        <dbReference type="Proteomes" id="UP000193006"/>
    </source>
</evidence>
<dbReference type="Pfam" id="PF07070">
    <property type="entry name" value="Spo0M"/>
    <property type="match status" value="1"/>
</dbReference>
<proteinExistence type="predicted"/>
<protein>
    <submittedName>
        <fullName evidence="1">Sporulation-control protein spo0M</fullName>
    </submittedName>
</protein>
<dbReference type="Proteomes" id="UP000193006">
    <property type="component" value="Chromosome"/>
</dbReference>
<sequence length="228" mass="26866">MFERLFSSIGIGSTRVNTVLFQDKIERNKEVQGEVHVFGGKAAQTISEIYIHVDTEFHRFDDEMTEFRDVTEPILEIKITEPFVIQPNEEKKIPFSFTLPYYTPVTFKEQTIHIQTELDINYFNHPVETHDFEVIDPLIDLLNQYLIERGYYHNFKSGQCRYKLPTESNPTHCLQAFHLTNDQGKEVYFVGNDQNIHLYVQENNHLKHYEIKRDLSIDEQLLTLPVAI</sequence>
<reference evidence="1 2" key="1">
    <citation type="submission" date="2017-04" db="EMBL/GenBank/DDBJ databases">
        <title>Bacillus krulwichiae AM31D Genome sequencing and assembly.</title>
        <authorList>
            <person name="Krulwich T.A."/>
            <person name="Anastor L."/>
            <person name="Ehrlich R."/>
            <person name="Ehrlich G.D."/>
            <person name="Janto B."/>
        </authorList>
    </citation>
    <scope>NUCLEOTIDE SEQUENCE [LARGE SCALE GENOMIC DNA]</scope>
    <source>
        <strain evidence="1 2">AM31D</strain>
    </source>
</reference>
<dbReference type="KEGG" id="bkw:BkAM31D_06760"/>
<dbReference type="PANTHER" id="PTHR40053">
    <property type="entry name" value="SPORULATION-CONTROL PROTEIN SPO0M"/>
    <property type="match status" value="1"/>
</dbReference>
<gene>
    <name evidence="1" type="primary">spo0M</name>
    <name evidence="1" type="ORF">BkAM31D_06760</name>
</gene>
<accession>A0A1X9M817</accession>
<evidence type="ECO:0000313" key="1">
    <source>
        <dbReference type="EMBL" id="ARK29585.1"/>
    </source>
</evidence>
<dbReference type="InterPro" id="IPR009776">
    <property type="entry name" value="Spore_0_M"/>
</dbReference>